<keyword evidence="1" id="KW-0732">Signal</keyword>
<evidence type="ECO:0000256" key="1">
    <source>
        <dbReference type="SAM" id="SignalP"/>
    </source>
</evidence>
<feature type="chain" id="PRO_5015184345" description="Cell wall protein" evidence="1">
    <location>
        <begin position="20"/>
        <end position="189"/>
    </location>
</feature>
<dbReference type="InParanoid" id="A0A2P5I5W2"/>
<name>A0A2P5I5W2_DIAHE</name>
<proteinExistence type="predicted"/>
<comment type="caution">
    <text evidence="2">The sequence shown here is derived from an EMBL/GenBank/DDBJ whole genome shotgun (WGS) entry which is preliminary data.</text>
</comment>
<sequence length="189" mass="20116">MHFLHFFLVVLPLLLGIHADVLESAGSTPAIVSHLEEIQELTIEMASMVQNWDGDVVTSVPITIASDSIIKAIESGTETATNSKKMSVSKAIKVKRATKNLLKAIESSLGTVASKKALFDHAGLTSTMISRLKDSKGAAATLNGAIVEKLPKVGKKVGEKLGRKIVAAFDSAIAHFSDEVEKDPKEALI</sequence>
<dbReference type="EMBL" id="MAVT02000232">
    <property type="protein sequence ID" value="POS77885.1"/>
    <property type="molecule type" value="Genomic_DNA"/>
</dbReference>
<dbReference type="Gene3D" id="1.20.1280.140">
    <property type="match status" value="1"/>
</dbReference>
<organism evidence="2 3">
    <name type="scientific">Diaporthe helianthi</name>
    <dbReference type="NCBI Taxonomy" id="158607"/>
    <lineage>
        <taxon>Eukaryota</taxon>
        <taxon>Fungi</taxon>
        <taxon>Dikarya</taxon>
        <taxon>Ascomycota</taxon>
        <taxon>Pezizomycotina</taxon>
        <taxon>Sordariomycetes</taxon>
        <taxon>Sordariomycetidae</taxon>
        <taxon>Diaporthales</taxon>
        <taxon>Diaporthaceae</taxon>
        <taxon>Diaporthe</taxon>
    </lineage>
</organism>
<evidence type="ECO:0000313" key="3">
    <source>
        <dbReference type="Proteomes" id="UP000094444"/>
    </source>
</evidence>
<dbReference type="OrthoDB" id="5230052at2759"/>
<gene>
    <name evidence="2" type="ORF">DHEL01_v203724</name>
</gene>
<dbReference type="GO" id="GO:0005576">
    <property type="term" value="C:extracellular region"/>
    <property type="evidence" value="ECO:0007669"/>
    <property type="project" value="TreeGrafter"/>
</dbReference>
<evidence type="ECO:0008006" key="4">
    <source>
        <dbReference type="Google" id="ProtNLM"/>
    </source>
</evidence>
<feature type="signal peptide" evidence="1">
    <location>
        <begin position="1"/>
        <end position="19"/>
    </location>
</feature>
<reference evidence="2" key="1">
    <citation type="submission" date="2017-09" db="EMBL/GenBank/DDBJ databases">
        <title>Polyketide synthases of a Diaporthe helianthi virulent isolate.</title>
        <authorList>
            <person name="Baroncelli R."/>
        </authorList>
    </citation>
    <scope>NUCLEOTIDE SEQUENCE [LARGE SCALE GENOMIC DNA]</scope>
    <source>
        <strain evidence="2">7/96</strain>
    </source>
</reference>
<keyword evidence="3" id="KW-1185">Reference proteome</keyword>
<dbReference type="AlphaFoldDB" id="A0A2P5I5W2"/>
<accession>A0A2P5I5W2</accession>
<protein>
    <recommendedName>
        <fullName evidence="4">Cell wall protein</fullName>
    </recommendedName>
</protein>
<dbReference type="InterPro" id="IPR021054">
    <property type="entry name" value="Cell_wall_mannoprotein_1"/>
</dbReference>
<dbReference type="PANTHER" id="PTHR38123:SF6">
    <property type="entry name" value="CELL WALL SERINE-THREONINE-RICH GALACTOMANNOPROTEIN MP1 (AFU_ORTHOLOGUE AFUA_4G03240)"/>
    <property type="match status" value="1"/>
</dbReference>
<dbReference type="Pfam" id="PF12296">
    <property type="entry name" value="HsbA"/>
    <property type="match status" value="1"/>
</dbReference>
<evidence type="ECO:0000313" key="2">
    <source>
        <dbReference type="EMBL" id="POS77885.1"/>
    </source>
</evidence>
<dbReference type="Proteomes" id="UP000094444">
    <property type="component" value="Unassembled WGS sequence"/>
</dbReference>
<dbReference type="PANTHER" id="PTHR38123">
    <property type="entry name" value="CELL WALL SERINE-THREONINE-RICH GALACTOMANNOPROTEIN MP1 (AFU_ORTHOLOGUE AFUA_4G03240)"/>
    <property type="match status" value="1"/>
</dbReference>